<reference evidence="1 2" key="1">
    <citation type="submission" date="2024-10" db="EMBL/GenBank/DDBJ databases">
        <authorList>
            <person name="Kim D."/>
        </authorList>
    </citation>
    <scope>NUCLEOTIDE SEQUENCE [LARGE SCALE GENOMIC DNA]</scope>
    <source>
        <strain evidence="1">BH-2024</strain>
    </source>
</reference>
<comment type="caution">
    <text evidence="1">The sequence shown here is derived from an EMBL/GenBank/DDBJ whole genome shotgun (WGS) entry which is preliminary data.</text>
</comment>
<organism evidence="1 2">
    <name type="scientific">Heterodera trifolii</name>
    <dbReference type="NCBI Taxonomy" id="157864"/>
    <lineage>
        <taxon>Eukaryota</taxon>
        <taxon>Metazoa</taxon>
        <taxon>Ecdysozoa</taxon>
        <taxon>Nematoda</taxon>
        <taxon>Chromadorea</taxon>
        <taxon>Rhabditida</taxon>
        <taxon>Tylenchina</taxon>
        <taxon>Tylenchomorpha</taxon>
        <taxon>Tylenchoidea</taxon>
        <taxon>Heteroderidae</taxon>
        <taxon>Heteroderinae</taxon>
        <taxon>Heterodera</taxon>
    </lineage>
</organism>
<accession>A0ABD2JBP1</accession>
<evidence type="ECO:0000313" key="1">
    <source>
        <dbReference type="EMBL" id="KAL3087980.1"/>
    </source>
</evidence>
<protein>
    <submittedName>
        <fullName evidence="1">Uncharacterized protein</fullName>
    </submittedName>
</protein>
<sequence>MRTKQLLSIMNQTTKTTATTILKKNTTRHRELRTRENSKGRHLSLDFVLHTNDLWRCAVRECPALVTIIEKSDDRMCIGVWSLLPGKHRRYYEEVLNSASTNFTGHTQKSHCDFEKGLSACAVWHRLASSLNTNVAVHCGAKLIASGILHFNHWDKPTNIPITGTQPTSISITGTQFFCISITGTQFTNIPITGTQSTSISITGTNPPTFQSLGLNPPAFQLPGLNSSEFQSLGLNPPTFQSLGLNPPTFQAPGLNPPTFQSPGLNLSKFL</sequence>
<dbReference type="Proteomes" id="UP001620626">
    <property type="component" value="Unassembled WGS sequence"/>
</dbReference>
<dbReference type="EMBL" id="JBICBT010001006">
    <property type="protein sequence ID" value="KAL3087980.1"/>
    <property type="molecule type" value="Genomic_DNA"/>
</dbReference>
<evidence type="ECO:0000313" key="2">
    <source>
        <dbReference type="Proteomes" id="UP001620626"/>
    </source>
</evidence>
<proteinExistence type="predicted"/>
<gene>
    <name evidence="1" type="ORF">niasHT_021616</name>
</gene>
<name>A0ABD2JBP1_9BILA</name>
<dbReference type="AlphaFoldDB" id="A0ABD2JBP1"/>
<keyword evidence="2" id="KW-1185">Reference proteome</keyword>